<proteinExistence type="predicted"/>
<evidence type="ECO:0000313" key="2">
    <source>
        <dbReference type="Proteomes" id="UP001057474"/>
    </source>
</evidence>
<gene>
    <name evidence="1" type="ORF">J2N86_04980</name>
</gene>
<dbReference type="Proteomes" id="UP001057474">
    <property type="component" value="Chromosome"/>
</dbReference>
<keyword evidence="2" id="KW-1185">Reference proteome</keyword>
<dbReference type="EMBL" id="CP071527">
    <property type="protein sequence ID" value="USQ14661.1"/>
    <property type="molecule type" value="Genomic_DNA"/>
</dbReference>
<dbReference type="RefSeq" id="WP_252581287.1">
    <property type="nucleotide sequence ID" value="NZ_CP071527.1"/>
</dbReference>
<reference evidence="1" key="1">
    <citation type="submission" date="2021-03" db="EMBL/GenBank/DDBJ databases">
        <title>Legionella lytica PCM 2298.</title>
        <authorList>
            <person name="Koper P."/>
        </authorList>
    </citation>
    <scope>NUCLEOTIDE SEQUENCE</scope>
    <source>
        <strain evidence="1">PCM 2298</strain>
    </source>
</reference>
<name>A0ABY4YB42_9GAMM</name>
<sequence length="127" mass="14723">MTQFNMVNTQVTDNPNTQRLMLLLDAVKPLLNDLRIILTTSKSLHSKYQHELNHLNLYLKMSNAKEPELSEKELDEWVNHIGSILERIGNIMVEISHDKEESTLYLETGIIRKLQEIAQKLVQLVSE</sequence>
<organism evidence="1 2">
    <name type="scientific">Legionella lytica</name>
    <dbReference type="NCBI Taxonomy" id="96232"/>
    <lineage>
        <taxon>Bacteria</taxon>
        <taxon>Pseudomonadati</taxon>
        <taxon>Pseudomonadota</taxon>
        <taxon>Gammaproteobacteria</taxon>
        <taxon>Legionellales</taxon>
        <taxon>Legionellaceae</taxon>
        <taxon>Legionella</taxon>
    </lineage>
</organism>
<protein>
    <submittedName>
        <fullName evidence="1">Uncharacterized protein</fullName>
    </submittedName>
</protein>
<accession>A0ABY4YB42</accession>
<evidence type="ECO:0000313" key="1">
    <source>
        <dbReference type="EMBL" id="USQ14661.1"/>
    </source>
</evidence>